<proteinExistence type="predicted"/>
<dbReference type="AlphaFoldDB" id="A0A8S9SQI5"/>
<name>A0A8S9SQI5_BRACR</name>
<sequence length="248" mass="27532">MSENRQKENIVSHANTKKKKGKAWNDGYSFWSWVTQHSDSDFDHCPDWAGLMSTLRDSSAWSEVVGETDPQDVYTVFSDHTYDCAIRAKYKWEAISVALFWTLKASLSMSSGGLFKIQFLLRDVLLTRSVGTCGLNDSADLKCHTLSPLPAHSLSLSLSLSSDMQPARRSSRLSKLKNVESDPPCVSETTPMNTSDIPLGSCPSSRKRVRRRVSDGDTAPPPEHIEPEAESLSDEESSDEESSNENPD</sequence>
<accession>A0A8S9SQI5</accession>
<feature type="compositionally biased region" description="Basic and acidic residues" evidence="1">
    <location>
        <begin position="1"/>
        <end position="10"/>
    </location>
</feature>
<feature type="compositionally biased region" description="Polar residues" evidence="1">
    <location>
        <begin position="187"/>
        <end position="196"/>
    </location>
</feature>
<protein>
    <submittedName>
        <fullName evidence="2">Uncharacterized protein</fullName>
    </submittedName>
</protein>
<feature type="region of interest" description="Disordered" evidence="1">
    <location>
        <begin position="1"/>
        <end position="21"/>
    </location>
</feature>
<dbReference type="Proteomes" id="UP000712600">
    <property type="component" value="Unassembled WGS sequence"/>
</dbReference>
<comment type="caution">
    <text evidence="2">The sequence shown here is derived from an EMBL/GenBank/DDBJ whole genome shotgun (WGS) entry which is preliminary data.</text>
</comment>
<evidence type="ECO:0000313" key="2">
    <source>
        <dbReference type="EMBL" id="KAF3603971.1"/>
    </source>
</evidence>
<organism evidence="2 3">
    <name type="scientific">Brassica cretica</name>
    <name type="common">Mustard</name>
    <dbReference type="NCBI Taxonomy" id="69181"/>
    <lineage>
        <taxon>Eukaryota</taxon>
        <taxon>Viridiplantae</taxon>
        <taxon>Streptophyta</taxon>
        <taxon>Embryophyta</taxon>
        <taxon>Tracheophyta</taxon>
        <taxon>Spermatophyta</taxon>
        <taxon>Magnoliopsida</taxon>
        <taxon>eudicotyledons</taxon>
        <taxon>Gunneridae</taxon>
        <taxon>Pentapetalae</taxon>
        <taxon>rosids</taxon>
        <taxon>malvids</taxon>
        <taxon>Brassicales</taxon>
        <taxon>Brassicaceae</taxon>
        <taxon>Brassiceae</taxon>
        <taxon>Brassica</taxon>
    </lineage>
</organism>
<gene>
    <name evidence="2" type="ORF">F2Q69_00034670</name>
</gene>
<dbReference type="EMBL" id="QGKX02000004">
    <property type="protein sequence ID" value="KAF3603971.1"/>
    <property type="molecule type" value="Genomic_DNA"/>
</dbReference>
<reference evidence="2" key="1">
    <citation type="submission" date="2019-12" db="EMBL/GenBank/DDBJ databases">
        <title>Genome sequencing and annotation of Brassica cretica.</title>
        <authorList>
            <person name="Studholme D.J."/>
            <person name="Sarris P."/>
        </authorList>
    </citation>
    <scope>NUCLEOTIDE SEQUENCE</scope>
    <source>
        <strain evidence="2">PFS-109/04</strain>
        <tissue evidence="2">Leaf</tissue>
    </source>
</reference>
<evidence type="ECO:0000256" key="1">
    <source>
        <dbReference type="SAM" id="MobiDB-lite"/>
    </source>
</evidence>
<feature type="region of interest" description="Disordered" evidence="1">
    <location>
        <begin position="167"/>
        <end position="248"/>
    </location>
</feature>
<feature type="compositionally biased region" description="Acidic residues" evidence="1">
    <location>
        <begin position="228"/>
        <end position="248"/>
    </location>
</feature>
<evidence type="ECO:0000313" key="3">
    <source>
        <dbReference type="Proteomes" id="UP000712600"/>
    </source>
</evidence>